<proteinExistence type="predicted"/>
<organism evidence="1 2">
    <name type="scientific">Candidatus Shapirobacteria bacterium CG09_land_8_20_14_0_10_39_12</name>
    <dbReference type="NCBI Taxonomy" id="1974885"/>
    <lineage>
        <taxon>Bacteria</taxon>
        <taxon>Candidatus Shapironibacteriota</taxon>
    </lineage>
</organism>
<gene>
    <name evidence="1" type="ORF">COT64_02250</name>
</gene>
<dbReference type="Proteomes" id="UP000230775">
    <property type="component" value="Unassembled WGS sequence"/>
</dbReference>
<comment type="caution">
    <text evidence="1">The sequence shown here is derived from an EMBL/GenBank/DDBJ whole genome shotgun (WGS) entry which is preliminary data.</text>
</comment>
<dbReference type="AlphaFoldDB" id="A0A2H0WRG0"/>
<evidence type="ECO:0000313" key="2">
    <source>
        <dbReference type="Proteomes" id="UP000230775"/>
    </source>
</evidence>
<accession>A0A2H0WRG0</accession>
<dbReference type="EMBL" id="PEZI01000045">
    <property type="protein sequence ID" value="PIS14518.1"/>
    <property type="molecule type" value="Genomic_DNA"/>
</dbReference>
<sequence>MNDRRRILALTIWWCEGTKPRKDKRWKNSYLYPIEVTNCDPKIIKIFADFLRDEIGVPNERIKGQLQIHENDNKEKIESFWSKKIGLPLSQFNKTIIRKIGHKPGKNTGTFKLRTYNKNVYLKLQSLLEKELEKADFGEWRSW</sequence>
<evidence type="ECO:0000313" key="1">
    <source>
        <dbReference type="EMBL" id="PIS14518.1"/>
    </source>
</evidence>
<reference evidence="2" key="1">
    <citation type="submission" date="2017-09" db="EMBL/GenBank/DDBJ databases">
        <title>Depth-based differentiation of microbial function through sediment-hosted aquifers and enrichment of novel symbionts in the deep terrestrial subsurface.</title>
        <authorList>
            <person name="Probst A.J."/>
            <person name="Ladd B."/>
            <person name="Jarett J.K."/>
            <person name="Geller-Mcgrath D.E."/>
            <person name="Sieber C.M.K."/>
            <person name="Emerson J.B."/>
            <person name="Anantharaman K."/>
            <person name="Thomas B.C."/>
            <person name="Malmstrom R."/>
            <person name="Stieglmeier M."/>
            <person name="Klingl A."/>
            <person name="Woyke T."/>
            <person name="Ryan C.M."/>
            <person name="Banfield J.F."/>
        </authorList>
    </citation>
    <scope>NUCLEOTIDE SEQUENCE [LARGE SCALE GENOMIC DNA]</scope>
</reference>
<protein>
    <recommendedName>
        <fullName evidence="3">Homing endonuclease LAGLIDADG domain-containing protein</fullName>
    </recommendedName>
</protein>
<evidence type="ECO:0008006" key="3">
    <source>
        <dbReference type="Google" id="ProtNLM"/>
    </source>
</evidence>
<name>A0A2H0WRG0_9BACT</name>